<dbReference type="Proteomes" id="UP000195437">
    <property type="component" value="Chromosome"/>
</dbReference>
<proteinExistence type="predicted"/>
<sequence length="318" mass="37223">MGRKRRDWPMTEKQKRIYENLWHQVEKLFNYRNHDQGFRGTERYREGLRAFCKYLAIHYGSKNFRNISDQHLQSFIGASQRAGVSTKTIKTDLAAIRKLHMKVDRTRYKLSDNQGIGYHEKRSSRGVDRAWRDSEVRNAIALARSSGRYDVAWSLGIARYGGLRIEEATALSKTQIRDALRKGYITLRVTKGGIPRDVPLAAPVRMIFREILEVPNSSERVFVRHGRTHHQAFKSIQNWIYNNREHFQERVILDSGYAGQMKIDERPDLTYHGLRHSYAREQYELRVEAGFTQREARQEVAALLGHGRDDVTRIYTKT</sequence>
<dbReference type="Pfam" id="PF02899">
    <property type="entry name" value="Phage_int_SAM_1"/>
    <property type="match status" value="1"/>
</dbReference>
<dbReference type="InterPro" id="IPR002104">
    <property type="entry name" value="Integrase_catalytic"/>
</dbReference>
<protein>
    <recommendedName>
        <fullName evidence="4">Tyr recombinase domain-containing protein</fullName>
    </recommendedName>
</protein>
<dbReference type="KEGG" id="tum:CBW65_02005"/>
<name>A0A1Y0IIR9_9BACL</name>
<gene>
    <name evidence="5" type="ORF">CBW65_02005</name>
</gene>
<dbReference type="PROSITE" id="PS51898">
    <property type="entry name" value="TYR_RECOMBINASE"/>
    <property type="match status" value="1"/>
</dbReference>
<evidence type="ECO:0000256" key="2">
    <source>
        <dbReference type="ARBA" id="ARBA00023125"/>
    </source>
</evidence>
<dbReference type="OrthoDB" id="107900at2"/>
<evidence type="ECO:0000259" key="4">
    <source>
        <dbReference type="PROSITE" id="PS51898"/>
    </source>
</evidence>
<accession>A0A1Y0IIR9</accession>
<organism evidence="5 6">
    <name type="scientific">Tumebacillus avium</name>
    <dbReference type="NCBI Taxonomy" id="1903704"/>
    <lineage>
        <taxon>Bacteria</taxon>
        <taxon>Bacillati</taxon>
        <taxon>Bacillota</taxon>
        <taxon>Bacilli</taxon>
        <taxon>Bacillales</taxon>
        <taxon>Alicyclobacillaceae</taxon>
        <taxon>Tumebacillus</taxon>
    </lineage>
</organism>
<dbReference type="GO" id="GO:0003677">
    <property type="term" value="F:DNA binding"/>
    <property type="evidence" value="ECO:0007669"/>
    <property type="project" value="UniProtKB-KW"/>
</dbReference>
<dbReference type="GO" id="GO:0006310">
    <property type="term" value="P:DNA recombination"/>
    <property type="evidence" value="ECO:0007669"/>
    <property type="project" value="UniProtKB-KW"/>
</dbReference>
<dbReference type="RefSeq" id="WP_087455358.1">
    <property type="nucleotide sequence ID" value="NZ_CP021434.1"/>
</dbReference>
<keyword evidence="2" id="KW-0238">DNA-binding</keyword>
<dbReference type="PANTHER" id="PTHR30349:SF90">
    <property type="entry name" value="TYROSINE RECOMBINASE XERD"/>
    <property type="match status" value="1"/>
</dbReference>
<dbReference type="InterPro" id="IPR010998">
    <property type="entry name" value="Integrase_recombinase_N"/>
</dbReference>
<keyword evidence="3" id="KW-0233">DNA recombination</keyword>
<evidence type="ECO:0000313" key="5">
    <source>
        <dbReference type="EMBL" id="ARU59969.1"/>
    </source>
</evidence>
<dbReference type="Pfam" id="PF00589">
    <property type="entry name" value="Phage_integrase"/>
    <property type="match status" value="1"/>
</dbReference>
<dbReference type="AlphaFoldDB" id="A0A1Y0IIR9"/>
<keyword evidence="6" id="KW-1185">Reference proteome</keyword>
<keyword evidence="1" id="KW-0229">DNA integration</keyword>
<feature type="domain" description="Tyr recombinase" evidence="4">
    <location>
        <begin position="125"/>
        <end position="318"/>
    </location>
</feature>
<dbReference type="GO" id="GO:0015074">
    <property type="term" value="P:DNA integration"/>
    <property type="evidence" value="ECO:0007669"/>
    <property type="project" value="UniProtKB-KW"/>
</dbReference>
<reference evidence="6" key="1">
    <citation type="submission" date="2017-05" db="EMBL/GenBank/DDBJ databases">
        <authorList>
            <person name="Sung H."/>
        </authorList>
    </citation>
    <scope>NUCLEOTIDE SEQUENCE [LARGE SCALE GENOMIC DNA]</scope>
    <source>
        <strain evidence="6">AR23208</strain>
    </source>
</reference>
<dbReference type="Gene3D" id="1.10.150.130">
    <property type="match status" value="1"/>
</dbReference>
<dbReference type="InterPro" id="IPR011010">
    <property type="entry name" value="DNA_brk_join_enz"/>
</dbReference>
<evidence type="ECO:0000256" key="1">
    <source>
        <dbReference type="ARBA" id="ARBA00022908"/>
    </source>
</evidence>
<evidence type="ECO:0000256" key="3">
    <source>
        <dbReference type="ARBA" id="ARBA00023172"/>
    </source>
</evidence>
<dbReference type="Gene3D" id="1.10.443.10">
    <property type="entry name" value="Intergrase catalytic core"/>
    <property type="match status" value="1"/>
</dbReference>
<dbReference type="SUPFAM" id="SSF56349">
    <property type="entry name" value="DNA breaking-rejoining enzymes"/>
    <property type="match status" value="1"/>
</dbReference>
<evidence type="ECO:0000313" key="6">
    <source>
        <dbReference type="Proteomes" id="UP000195437"/>
    </source>
</evidence>
<dbReference type="InterPro" id="IPR004107">
    <property type="entry name" value="Integrase_SAM-like_N"/>
</dbReference>
<dbReference type="EMBL" id="CP021434">
    <property type="protein sequence ID" value="ARU59969.1"/>
    <property type="molecule type" value="Genomic_DNA"/>
</dbReference>
<dbReference type="InterPro" id="IPR050090">
    <property type="entry name" value="Tyrosine_recombinase_XerCD"/>
</dbReference>
<dbReference type="InterPro" id="IPR013762">
    <property type="entry name" value="Integrase-like_cat_sf"/>
</dbReference>
<dbReference type="PANTHER" id="PTHR30349">
    <property type="entry name" value="PHAGE INTEGRASE-RELATED"/>
    <property type="match status" value="1"/>
</dbReference>